<dbReference type="GO" id="GO:0005737">
    <property type="term" value="C:cytoplasm"/>
    <property type="evidence" value="ECO:0007669"/>
    <property type="project" value="TreeGrafter"/>
</dbReference>
<keyword evidence="2 8" id="KW-0396">Initiation factor</keyword>
<dbReference type="OrthoDB" id="361630at2759"/>
<dbReference type="InterPro" id="IPR053905">
    <property type="entry name" value="EF-G-like_DII"/>
</dbReference>
<dbReference type="VEuPathDB" id="PlasmoDB:PCOAH_00010290"/>
<dbReference type="InterPro" id="IPR000795">
    <property type="entry name" value="T_Tr_GTP-bd_dom"/>
</dbReference>
<evidence type="ECO:0000313" key="8">
    <source>
        <dbReference type="EMBL" id="ANQ06941.1"/>
    </source>
</evidence>
<name>A0A1B1DVW0_9APIC</name>
<dbReference type="PANTHER" id="PTHR43381">
    <property type="entry name" value="TRANSLATION INITIATION FACTOR IF-2-RELATED"/>
    <property type="match status" value="1"/>
</dbReference>
<dbReference type="Gene3D" id="2.40.30.10">
    <property type="entry name" value="Translation factors"/>
    <property type="match status" value="2"/>
</dbReference>
<dbReference type="InterPro" id="IPR027417">
    <property type="entry name" value="P-loop_NTPase"/>
</dbReference>
<evidence type="ECO:0000256" key="2">
    <source>
        <dbReference type="ARBA" id="ARBA00022540"/>
    </source>
</evidence>
<dbReference type="InterPro" id="IPR005225">
    <property type="entry name" value="Small_GTP-bd"/>
</dbReference>
<feature type="region of interest" description="Disordered" evidence="6">
    <location>
        <begin position="358"/>
        <end position="393"/>
    </location>
</feature>
<comment type="similarity">
    <text evidence="1">Belongs to the TRAFAC class translation factor GTPase superfamily. Classic translation factor GTPase family. IF-2 subfamily.</text>
</comment>
<dbReference type="GO" id="GO:0005525">
    <property type="term" value="F:GTP binding"/>
    <property type="evidence" value="ECO:0007669"/>
    <property type="project" value="UniProtKB-KW"/>
</dbReference>
<sequence length="1177" mass="131793">MTKPRVRKFEDPNLWIYEHVLKNGVKTESGRIMKDGLNKKAAEKLREIIEASKQYDRELKEINYKTDACLGLPHRAPKIDVNTLPFSPLKPKSNLLLWKNIFPRGEASSVQGGLGGPFGGKMGVNLGSHFGASVGMTPFPQNNPMKKNASPKSEEKKEAKKSTIFSKLKKTKKDEISKATSFFNDHMSYYDTHLKEKYMSIFLNSLDENSDHIKRENVDPPVVCQTGDNPNVCIPTACVTEAVICEEKPLERHPVNFTHAEESFCSNATLMEKAKWSDSLGGAHPNEEVKTVYPSFKGPPKGGTSESPLREDAAHTVDDDVWADPDPGWDLQQGDTVTYGSGDALAEADDDRTCFSGHFQNQAKREDVNLSTPLRETPNGKMTLSEDKSEAGKNTIEVTNRSSRKGKSPSCTTNSLHSFNVFEKMNSASLYGGVINQGEDSISSILQNLKEKKKNSHVMRSSFSASEGVETVEERTLMDDQHGLTTPPLRTILGGGDAPPLDKGRIQLNRTNSTQKSRTQHATQKGRESILQYEHLDSNNITVHALSQHISMEEEKIINVSKFILDNEHVTKYTKLEKEVAELICEELGVIDKLKYSHVNLKKRNPVVTILGHVDHGKTTLLDRFRNSNIAQNEVGGITQKLGAFEVVDSETNRKITFLDTPGHSVFKKIRQRCAQCTDLIILVISLDDGIMSETVECIQLAKKFNIPLIIAANKIDKFGSDLEKISKSLVAYDVITELEENGNVPIVPISAKENINIDRLQKCILQLSDSLNLMCDYGSLCSAYVLEKKIDPSRGKLLTMVCKSGTLKINSYLLIGHMYTKVKQIYNSNNQLVKEAYPSEVVQIVSPISLTQDNAINYGDLVFEMSNLRSAQRVAKYKLKVAQYSLMSSYYGGVASSKVTSNAGGDVNGGVSSQTKLPQVQLIIKAGDEGSIEAILEGISEYSRKEKKEKYCDINNFVERNYVKKNKLTDDMVEDGKIFENWEPFRVVSKGVGSFNMSDLKYCSDVKPIFLIAFNVDIEKSVQLSIEENGAILRTHNIIYKLFEDLEKICSFYFDSLHLYEPVSRMVVSKTGFYTLKKNKSKRKRVLSVSIKEGSCNVNHYFTVMRNKQIIHKRLSVLSMQKNKDNTTELSKDCPVNSIIFNTPSEDFQVGDEIVAYRKVPRAPLFNRVKNFDLNV</sequence>
<evidence type="ECO:0000259" key="7">
    <source>
        <dbReference type="PROSITE" id="PS51722"/>
    </source>
</evidence>
<dbReference type="SUPFAM" id="SSF52540">
    <property type="entry name" value="P-loop containing nucleoside triphosphate hydrolases"/>
    <property type="match status" value="1"/>
</dbReference>
<evidence type="ECO:0000256" key="1">
    <source>
        <dbReference type="ARBA" id="ARBA00007733"/>
    </source>
</evidence>
<evidence type="ECO:0000256" key="6">
    <source>
        <dbReference type="SAM" id="MobiDB-lite"/>
    </source>
</evidence>
<dbReference type="RefSeq" id="XP_019913636.1">
    <property type="nucleotide sequence ID" value="XM_020057838.1"/>
</dbReference>
<dbReference type="NCBIfam" id="TIGR00231">
    <property type="entry name" value="small_GTP"/>
    <property type="match status" value="1"/>
</dbReference>
<dbReference type="InterPro" id="IPR023115">
    <property type="entry name" value="TIF_IF2_dom3"/>
</dbReference>
<dbReference type="SUPFAM" id="SSF50447">
    <property type="entry name" value="Translation proteins"/>
    <property type="match status" value="1"/>
</dbReference>
<dbReference type="Pfam" id="PF00009">
    <property type="entry name" value="GTP_EFTU"/>
    <property type="match status" value="1"/>
</dbReference>
<feature type="region of interest" description="Disordered" evidence="6">
    <location>
        <begin position="135"/>
        <end position="164"/>
    </location>
</feature>
<feature type="compositionally biased region" description="Basic and acidic residues" evidence="6">
    <location>
        <begin position="152"/>
        <end position="161"/>
    </location>
</feature>
<dbReference type="CDD" id="cd01887">
    <property type="entry name" value="IF2_eIF5B"/>
    <property type="match status" value="1"/>
</dbReference>
<keyword evidence="5" id="KW-0342">GTP-binding</keyword>
<feature type="region of interest" description="Disordered" evidence="6">
    <location>
        <begin position="279"/>
        <end position="343"/>
    </location>
</feature>
<dbReference type="GO" id="GO:0003743">
    <property type="term" value="F:translation initiation factor activity"/>
    <property type="evidence" value="ECO:0007669"/>
    <property type="project" value="UniProtKB-KW"/>
</dbReference>
<dbReference type="Gene3D" id="3.40.50.300">
    <property type="entry name" value="P-loop containing nucleotide triphosphate hydrolases"/>
    <property type="match status" value="1"/>
</dbReference>
<dbReference type="Proteomes" id="UP000092716">
    <property type="component" value="Chromosome 5"/>
</dbReference>
<evidence type="ECO:0000256" key="3">
    <source>
        <dbReference type="ARBA" id="ARBA00022741"/>
    </source>
</evidence>
<dbReference type="PROSITE" id="PS51722">
    <property type="entry name" value="G_TR_2"/>
    <property type="match status" value="1"/>
</dbReference>
<dbReference type="EMBL" id="CP016243">
    <property type="protein sequence ID" value="ANQ06941.1"/>
    <property type="molecule type" value="Genomic_DNA"/>
</dbReference>
<dbReference type="Gene3D" id="3.40.50.10050">
    <property type="entry name" value="Translation initiation factor IF- 2, domain 3"/>
    <property type="match status" value="1"/>
</dbReference>
<dbReference type="AlphaFoldDB" id="A0A1B1DVW0"/>
<dbReference type="InterPro" id="IPR015760">
    <property type="entry name" value="TIF_IF2"/>
</dbReference>
<evidence type="ECO:0000256" key="5">
    <source>
        <dbReference type="ARBA" id="ARBA00023134"/>
    </source>
</evidence>
<evidence type="ECO:0000313" key="9">
    <source>
        <dbReference type="Proteomes" id="UP000092716"/>
    </source>
</evidence>
<feature type="domain" description="Tr-type G" evidence="7">
    <location>
        <begin position="603"/>
        <end position="773"/>
    </location>
</feature>
<dbReference type="Pfam" id="PF22042">
    <property type="entry name" value="EF-G_D2"/>
    <property type="match status" value="1"/>
</dbReference>
<organism evidence="8 9">
    <name type="scientific">Plasmodium coatneyi</name>
    <dbReference type="NCBI Taxonomy" id="208452"/>
    <lineage>
        <taxon>Eukaryota</taxon>
        <taxon>Sar</taxon>
        <taxon>Alveolata</taxon>
        <taxon>Apicomplexa</taxon>
        <taxon>Aconoidasida</taxon>
        <taxon>Haemosporida</taxon>
        <taxon>Plasmodiidae</taxon>
        <taxon>Plasmodium</taxon>
    </lineage>
</organism>
<evidence type="ECO:0000256" key="4">
    <source>
        <dbReference type="ARBA" id="ARBA00022917"/>
    </source>
</evidence>
<keyword evidence="3" id="KW-0547">Nucleotide-binding</keyword>
<dbReference type="Pfam" id="PF11987">
    <property type="entry name" value="IF-2"/>
    <property type="match status" value="1"/>
</dbReference>
<proteinExistence type="inferred from homology"/>
<keyword evidence="4" id="KW-0648">Protein biosynthesis</keyword>
<protein>
    <submittedName>
        <fullName evidence="8">Translation initiation factor IF-2</fullName>
    </submittedName>
</protein>
<dbReference type="GeneID" id="30907755"/>
<reference evidence="9" key="1">
    <citation type="submission" date="2016-06" db="EMBL/GenBank/DDBJ databases">
        <title>First high quality genome sequence of Plasmodium coatneyi using continuous long reads from single molecule, real-time sequencing.</title>
        <authorList>
            <person name="Chien J.-T."/>
            <person name="Pakala S.B."/>
            <person name="Geraldo J.A."/>
            <person name="Lapp S.A."/>
            <person name="Barnwell J.W."/>
            <person name="Kissinger J.C."/>
            <person name="Galinski M.R."/>
            <person name="Humphrey J.C."/>
        </authorList>
    </citation>
    <scope>NUCLEOTIDE SEQUENCE [LARGE SCALE GENOMIC DNA]</scope>
    <source>
        <strain evidence="9">Hackeri</strain>
    </source>
</reference>
<dbReference type="InterPro" id="IPR009000">
    <property type="entry name" value="Transl_B-barrel_sf"/>
</dbReference>
<dbReference type="InterPro" id="IPR036925">
    <property type="entry name" value="TIF_IF2_dom3_sf"/>
</dbReference>
<accession>A0A1B1DVW0</accession>
<dbReference type="GO" id="GO:0003924">
    <property type="term" value="F:GTPase activity"/>
    <property type="evidence" value="ECO:0007669"/>
    <property type="project" value="InterPro"/>
</dbReference>
<dbReference type="FunFam" id="3.40.50.300:FF:000019">
    <property type="entry name" value="Translation initiation factor IF-2"/>
    <property type="match status" value="1"/>
</dbReference>
<dbReference type="SUPFAM" id="SSF52156">
    <property type="entry name" value="Initiation factor IF2/eIF5b, domain 3"/>
    <property type="match status" value="1"/>
</dbReference>
<feature type="compositionally biased region" description="Basic and acidic residues" evidence="6">
    <location>
        <begin position="308"/>
        <end position="318"/>
    </location>
</feature>
<dbReference type="PANTHER" id="PTHR43381:SF5">
    <property type="entry name" value="TR-TYPE G DOMAIN-CONTAINING PROTEIN"/>
    <property type="match status" value="1"/>
</dbReference>
<gene>
    <name evidence="8" type="ORF">PCOAH_00010290</name>
</gene>
<dbReference type="KEGG" id="pcot:PCOAH_00010290"/>
<keyword evidence="9" id="KW-1185">Reference proteome</keyword>